<keyword evidence="5" id="KW-0408">Iron</keyword>
<keyword evidence="1" id="KW-0004">4Fe-4S</keyword>
<proteinExistence type="predicted"/>
<dbReference type="KEGG" id="jeh:EJN90_13690"/>
<keyword evidence="4" id="KW-0378">Hydrolase</keyword>
<dbReference type="Gene3D" id="3.40.470.10">
    <property type="entry name" value="Uracil-DNA glycosylase-like domain"/>
    <property type="match status" value="1"/>
</dbReference>
<name>A0A3Q9BIL1_9LACT</name>
<reference evidence="9" key="3">
    <citation type="journal article" date="2020" name="Int. J. Syst. Evol. Microbiol.">
        <title>Jeotgalibaca ciconiae sp. nov., isolated from the faeces of an Oriental stork.</title>
        <authorList>
            <person name="Lee S.Y."/>
            <person name="Kang W."/>
            <person name="Kim P.S."/>
            <person name="Kim H.S."/>
            <person name="Sung H."/>
            <person name="Shin N.R."/>
            <person name="Yun J.H."/>
            <person name="Lee J.Y."/>
            <person name="Lee J.Y."/>
            <person name="Jung M.J."/>
            <person name="Jeong Y.S."/>
            <person name="Tak E.J."/>
            <person name="Han J.E."/>
            <person name="Hyun D.W."/>
            <person name="Kang M.S."/>
            <person name="Lee K.E."/>
            <person name="Lee B.H."/>
            <person name="Bae J.W."/>
        </authorList>
    </citation>
    <scope>NUCLEOTIDE SEQUENCE</scope>
    <source>
        <strain evidence="9">H21T32</strain>
    </source>
</reference>
<evidence type="ECO:0000313" key="11">
    <source>
        <dbReference type="Proteomes" id="UP000273326"/>
    </source>
</evidence>
<evidence type="ECO:0000256" key="5">
    <source>
        <dbReference type="ARBA" id="ARBA00023004"/>
    </source>
</evidence>
<evidence type="ECO:0000256" key="7">
    <source>
        <dbReference type="ARBA" id="ARBA00023204"/>
    </source>
</evidence>
<evidence type="ECO:0000313" key="10">
    <source>
        <dbReference type="EMBL" id="AZP05600.1"/>
    </source>
</evidence>
<dbReference type="EMBL" id="CP034465">
    <property type="protein sequence ID" value="AZP05600.1"/>
    <property type="molecule type" value="Genomic_DNA"/>
</dbReference>
<evidence type="ECO:0000256" key="2">
    <source>
        <dbReference type="ARBA" id="ARBA00022723"/>
    </source>
</evidence>
<reference evidence="9" key="2">
    <citation type="submission" date="2018-12" db="EMBL/GenBank/DDBJ databases">
        <authorList>
            <person name="Bae J.-W."/>
            <person name="Lee S.-Y."/>
        </authorList>
    </citation>
    <scope>NUCLEOTIDE SEQUENCE</scope>
    <source>
        <strain evidence="9">H21T32</strain>
    </source>
</reference>
<organism evidence="9 11">
    <name type="scientific">Jeotgalibaca ciconiae</name>
    <dbReference type="NCBI Taxonomy" id="2496265"/>
    <lineage>
        <taxon>Bacteria</taxon>
        <taxon>Bacillati</taxon>
        <taxon>Bacillota</taxon>
        <taxon>Bacilli</taxon>
        <taxon>Lactobacillales</taxon>
        <taxon>Carnobacteriaceae</taxon>
        <taxon>Jeotgalibaca</taxon>
    </lineage>
</organism>
<dbReference type="CDD" id="cd10030">
    <property type="entry name" value="UDG-F4_TTUDGA_SPO1dp_like"/>
    <property type="match status" value="1"/>
</dbReference>
<dbReference type="GO" id="GO:0006281">
    <property type="term" value="P:DNA repair"/>
    <property type="evidence" value="ECO:0007669"/>
    <property type="project" value="UniProtKB-KW"/>
</dbReference>
<dbReference type="SMART" id="SM00987">
    <property type="entry name" value="UreE_C"/>
    <property type="match status" value="1"/>
</dbReference>
<reference evidence="11" key="1">
    <citation type="submission" date="2018-12" db="EMBL/GenBank/DDBJ databases">
        <title>Complete genome sequencing of Jeotgalibaca sp. H21T32.</title>
        <authorList>
            <person name="Bae J.-W."/>
            <person name="Lee S.-Y."/>
        </authorList>
    </citation>
    <scope>NUCLEOTIDE SEQUENCE [LARGE SCALE GENOMIC DNA]</scope>
    <source>
        <strain evidence="11">H21T32</strain>
    </source>
</reference>
<protein>
    <submittedName>
        <fullName evidence="9">Uracil-DNA glycosylase</fullName>
    </submittedName>
</protein>
<evidence type="ECO:0000256" key="3">
    <source>
        <dbReference type="ARBA" id="ARBA00022763"/>
    </source>
</evidence>
<dbReference type="Pfam" id="PF03167">
    <property type="entry name" value="UDG"/>
    <property type="match status" value="1"/>
</dbReference>
<dbReference type="AlphaFoldDB" id="A0A3Q9BIL1"/>
<dbReference type="InterPro" id="IPR036895">
    <property type="entry name" value="Uracil-DNA_glycosylase-like_sf"/>
</dbReference>
<dbReference type="PANTHER" id="PTHR33693:SF1">
    <property type="entry name" value="TYPE-4 URACIL-DNA GLYCOSYLASE"/>
    <property type="match status" value="1"/>
</dbReference>
<keyword evidence="7" id="KW-0234">DNA repair</keyword>
<dbReference type="SUPFAM" id="SSF52141">
    <property type="entry name" value="Uracil-DNA glycosylase-like"/>
    <property type="match status" value="1"/>
</dbReference>
<evidence type="ECO:0000256" key="4">
    <source>
        <dbReference type="ARBA" id="ARBA00022801"/>
    </source>
</evidence>
<evidence type="ECO:0000259" key="8">
    <source>
        <dbReference type="SMART" id="SM00986"/>
    </source>
</evidence>
<dbReference type="GO" id="GO:0051539">
    <property type="term" value="F:4 iron, 4 sulfur cluster binding"/>
    <property type="evidence" value="ECO:0007669"/>
    <property type="project" value="UniProtKB-KW"/>
</dbReference>
<evidence type="ECO:0000313" key="9">
    <source>
        <dbReference type="EMBL" id="AZP03196.1"/>
    </source>
</evidence>
<gene>
    <name evidence="9" type="ORF">EJN90_00115</name>
    <name evidence="10" type="ORF">EJN90_13690</name>
</gene>
<evidence type="ECO:0000256" key="1">
    <source>
        <dbReference type="ARBA" id="ARBA00022485"/>
    </source>
</evidence>
<sequence length="215" mass="24280">MEYPLHLMNEVKEKTKSFQLEGFLAGKGPRNAIAMLVGEAPGRTELVTKVPFSGQAGKELDAELDKANLSRNDLYITSAVRSRPFRIKTRIDKNGSIITSHPNRTPTNGEVMAFAPLLDFEIQEIQPKIIAPMGNIALKRLLGNQYRISAYHGQILNLPIFEISEDRARYEKTKESYTILPIYHPAAILYNRTLKEVIAADWSHLVEMIKKESSE</sequence>
<keyword evidence="2" id="KW-0479">Metal-binding</keyword>
<dbReference type="InterPro" id="IPR005122">
    <property type="entry name" value="Uracil-DNA_glycosylase-like"/>
</dbReference>
<dbReference type="GO" id="GO:0046872">
    <property type="term" value="F:metal ion binding"/>
    <property type="evidence" value="ECO:0007669"/>
    <property type="project" value="UniProtKB-KW"/>
</dbReference>
<evidence type="ECO:0000256" key="6">
    <source>
        <dbReference type="ARBA" id="ARBA00023014"/>
    </source>
</evidence>
<dbReference type="RefSeq" id="WP_126108298.1">
    <property type="nucleotide sequence ID" value="NZ_CP034465.1"/>
</dbReference>
<keyword evidence="6" id="KW-0411">Iron-sulfur</keyword>
<dbReference type="OrthoDB" id="5290748at2"/>
<dbReference type="KEGG" id="jeh:EJN90_00115"/>
<keyword evidence="3" id="KW-0227">DNA damage</keyword>
<dbReference type="GO" id="GO:0097506">
    <property type="term" value="F:deaminated base DNA N-glycosylase activity"/>
    <property type="evidence" value="ECO:0007669"/>
    <property type="project" value="UniProtKB-ARBA"/>
</dbReference>
<feature type="domain" description="Uracil-DNA glycosylase-like" evidence="8">
    <location>
        <begin position="25"/>
        <end position="203"/>
    </location>
</feature>
<dbReference type="PANTHER" id="PTHR33693">
    <property type="entry name" value="TYPE-5 URACIL-DNA GLYCOSYLASE"/>
    <property type="match status" value="1"/>
</dbReference>
<dbReference type="SMART" id="SM00986">
    <property type="entry name" value="UDG"/>
    <property type="match status" value="1"/>
</dbReference>
<keyword evidence="11" id="KW-1185">Reference proteome</keyword>
<dbReference type="InterPro" id="IPR051536">
    <property type="entry name" value="UDG_Type-4/5"/>
</dbReference>
<dbReference type="EMBL" id="CP034465">
    <property type="protein sequence ID" value="AZP03196.1"/>
    <property type="molecule type" value="Genomic_DNA"/>
</dbReference>
<dbReference type="Proteomes" id="UP000273326">
    <property type="component" value="Chromosome"/>
</dbReference>
<accession>A0A3Q9BIL1</accession>